<dbReference type="PANTHER" id="PTHR22538:SF0">
    <property type="entry name" value="CILIA- AND FLAGELLA-ASSOCIATED PROTEIN 74"/>
    <property type="match status" value="1"/>
</dbReference>
<comment type="function">
    <text evidence="8">As part of the central apparatus of the cilium axoneme may play a role in cilium movement. May play an important role in sperm architecture and function.</text>
</comment>
<evidence type="ECO:0000256" key="1">
    <source>
        <dbReference type="ARBA" id="ARBA00004611"/>
    </source>
</evidence>
<accession>A0A8D2CJD9</accession>
<evidence type="ECO:0000256" key="2">
    <source>
        <dbReference type="ARBA" id="ARBA00022490"/>
    </source>
</evidence>
<dbReference type="GeneTree" id="ENSGT00900000141054"/>
<keyword evidence="2" id="KW-0963">Cytoplasm</keyword>
<dbReference type="Pfam" id="PF24771">
    <property type="entry name" value="Ig_CFAP74_1st"/>
    <property type="match status" value="1"/>
</dbReference>
<evidence type="ECO:0000259" key="11">
    <source>
        <dbReference type="Pfam" id="PF24770"/>
    </source>
</evidence>
<dbReference type="Pfam" id="PF24778">
    <property type="entry name" value="Ig-CFAP74_3rd"/>
    <property type="match status" value="1"/>
</dbReference>
<dbReference type="Ensembl" id="ENSSVLT00005000059.1">
    <property type="protein sequence ID" value="ENSSVLP00005000058.1"/>
    <property type="gene ID" value="ENSSVLG00005000047.1"/>
</dbReference>
<feature type="domain" description="CFAP74 third Ig-like" evidence="12">
    <location>
        <begin position="751"/>
        <end position="863"/>
    </location>
</feature>
<keyword evidence="15" id="KW-1185">Reference proteome</keyword>
<dbReference type="InterPro" id="IPR056310">
    <property type="entry name" value="Ig-CFAP74_4th"/>
</dbReference>
<evidence type="ECO:0000313" key="14">
    <source>
        <dbReference type="Ensembl" id="ENSSVLP00005000058.1"/>
    </source>
</evidence>
<comment type="subcellular location">
    <subcellularLocation>
        <location evidence="1">Cytoplasm</location>
        <location evidence="1">Cytoskeleton</location>
        <location evidence="1">Flagellum axoneme</location>
    </subcellularLocation>
</comment>
<evidence type="ECO:0000313" key="15">
    <source>
        <dbReference type="Proteomes" id="UP000694564"/>
    </source>
</evidence>
<dbReference type="InterPro" id="IPR056306">
    <property type="entry name" value="Ig-CFAP74_2nd"/>
</dbReference>
<evidence type="ECO:0000256" key="3">
    <source>
        <dbReference type="ARBA" id="ARBA00022846"/>
    </source>
</evidence>
<evidence type="ECO:0000259" key="12">
    <source>
        <dbReference type="Pfam" id="PF24778"/>
    </source>
</evidence>
<keyword evidence="7" id="KW-0966">Cell projection</keyword>
<reference evidence="14" key="1">
    <citation type="submission" date="2020-06" db="EMBL/GenBank/DDBJ databases">
        <authorList>
            <consortium name="Wellcome Sanger Institute Data Sharing"/>
        </authorList>
    </citation>
    <scope>NUCLEOTIDE SEQUENCE [LARGE SCALE GENOMIC DNA]</scope>
</reference>
<evidence type="ECO:0000256" key="5">
    <source>
        <dbReference type="ARBA" id="ARBA00023069"/>
    </source>
</evidence>
<dbReference type="Pfam" id="PF24770">
    <property type="entry name" value="Ig-CFAP74_2"/>
    <property type="match status" value="1"/>
</dbReference>
<dbReference type="Proteomes" id="UP000694564">
    <property type="component" value="Chromosome 1"/>
</dbReference>
<evidence type="ECO:0000256" key="6">
    <source>
        <dbReference type="ARBA" id="ARBA00023212"/>
    </source>
</evidence>
<keyword evidence="5" id="KW-0969">Cilium</keyword>
<organism evidence="14 15">
    <name type="scientific">Sciurus vulgaris</name>
    <name type="common">Eurasian red squirrel</name>
    <dbReference type="NCBI Taxonomy" id="55149"/>
    <lineage>
        <taxon>Eukaryota</taxon>
        <taxon>Metazoa</taxon>
        <taxon>Chordata</taxon>
        <taxon>Craniata</taxon>
        <taxon>Vertebrata</taxon>
        <taxon>Euteleostomi</taxon>
        <taxon>Mammalia</taxon>
        <taxon>Eutheria</taxon>
        <taxon>Euarchontoglires</taxon>
        <taxon>Glires</taxon>
        <taxon>Rodentia</taxon>
        <taxon>Sciuromorpha</taxon>
        <taxon>Sciuridae</taxon>
        <taxon>Sciurinae</taxon>
        <taxon>Sciurini</taxon>
        <taxon>Sciurus</taxon>
    </lineage>
</organism>
<dbReference type="InterPro" id="IPR056307">
    <property type="entry name" value="Ig-CFAP74_3rd"/>
</dbReference>
<evidence type="ECO:0000259" key="13">
    <source>
        <dbReference type="Pfam" id="PF24798"/>
    </source>
</evidence>
<dbReference type="Pfam" id="PF24798">
    <property type="entry name" value="Ig-CFAP74_4th"/>
    <property type="match status" value="1"/>
</dbReference>
<comment type="similarity">
    <text evidence="9">Belongs to the CFAP74 family.</text>
</comment>
<feature type="domain" description="CFAP74 second Ig-like" evidence="11">
    <location>
        <begin position="588"/>
        <end position="749"/>
    </location>
</feature>
<dbReference type="Gene3D" id="2.60.40.10">
    <property type="entry name" value="Immunoglobulins"/>
    <property type="match status" value="4"/>
</dbReference>
<evidence type="ECO:0000256" key="9">
    <source>
        <dbReference type="ARBA" id="ARBA00061572"/>
    </source>
</evidence>
<name>A0A8D2CJD9_SCIVU</name>
<proteinExistence type="inferred from homology"/>
<dbReference type="InterPro" id="IPR013783">
    <property type="entry name" value="Ig-like_fold"/>
</dbReference>
<evidence type="ECO:0000256" key="10">
    <source>
        <dbReference type="ARBA" id="ARBA00074511"/>
    </source>
</evidence>
<sequence>EIDPKVQFAIDTLADLEFEVGSLPEGPESTSASAEACATGGRRAAAVGDRIQESQLRRHLYLLDRMQEEKDFFIQKTREELRTCRQRMDLLSKQQETVAAEMAREREASNTAAVGRLQASSRRLHTELENERDLQAKITAMLKENENAMWHIEMEKGRFQDLLRQPSLEETEARGRHLQGLEAQRLLKEKEAMEKAERNQRLRVGKSLHVQRELGLEHQRRMEDAQRNHKVAIKFLKLSLGRAREQEKKQETESRQHLKQRMDAVLALKNSITANRETLRKIQAWGRARAALSEQKASAEKEAILAQGGDAFKHLFHHRRRQHLEAQRRTFQEEQKLRKQEIVGRILKEEAEEENRKKKQQRPARAAVRRTLRDKTWNYIANICTGKMAAVATSLPLEAEAAAHPETALLLKVISSESVQGDPGTTSGEEETLAEPEIPGLWQEDCELKEDVGRKPVGGTKMDKDILARTVAQLRGRVIHKQVASGREFKGRPFNSKPQLVHFKDFEVGEVYKKKITLVNATYTINYCSLVGVDESLRDFVHIGLQQFVCLGCFIFQINKDLEGSISFLAQTGSFSVPLKCSTKKCSLSLDKELIDFGSYVVGETASRTITLTNVGGLGTKFKVLPASEACEMDEEPLPLLNISSLLTSEDKSACEKGLASVSEQQLEGKTSLLDTQSRKELERMEGELGTSLSTQTTEGEIGPFSSVRVPIVFTPVIPGEVQTKFKVMFKNPKCPTLYFRATGVAIDVPVWVPKPNLDLKICMYDRLYQDSVPIHTRSKVALRLKFEVCKELRGHVELLPETGYIQAHSTYSVQLKFLPRHSLPEDAGKYFDQESRVLEAPMTIWVADQMKPVGFTIQAIVTTSDLELNPPELDFGYCTIHQALRTEIVLYNPSLLPQEFGFVGLPKFVDIQPNDGFGTILPLEALQLDVIFQPTKAKEYSFELVCKSEVNRCFKMSCRAVGVHPPLELSHYQIKFAATPLYDTSVARLYVLHSHPGVSSLPHSGPRTDSEEVSPVGATTFEFLLPSDSPITISPLVGTVLPGKRCLVQVAFRPVLSHERIHEEALQILNKEIQDKLVQRKELWRQSLSVLRLRTRERLLRAVAASHPPQHTLPSSPSSPHDYQMAQAALARNFQGRFEKFVVPCVMASGDVKDRKGSEPLTFSPHNTLYLELWCPTVAPSIVVTSNKGKTTFHFGDIAVGHRSIKKVSLQNISPDDLAVEFSVLNPNGPFSLLNPFSKLCAGETQVLMLSFSPRESILAQETLDVISEKGTLTLTLTGMGVASMVTCSIEGNVLNMGYVLARESVSSSFKLQNDSSLPIKFSMRLESLSSTRAPARQQLPQFLATPTRRTDFVGTQNHSGQSVFSVLPVEGVMDPGKEQDFTVTFSPDHESLYFSDRLQVVLFEKKISHQILLQGAAREHAMFVEGGDPLDVPVESLAVISALGPEHREEAEELKPILVTLDYVQFDADTPAPPATRELQVGCIRTTQLSPKKPDHPLMVSALLQLRGDVKETYKVIFVANVVTGP</sequence>
<dbReference type="FunFam" id="2.60.40.10:FF:001883">
    <property type="entry name" value="Cilia- and flagella-associated protein 74"/>
    <property type="match status" value="1"/>
</dbReference>
<feature type="domain" description="CFAP74 fourth Ig-like" evidence="13">
    <location>
        <begin position="869"/>
        <end position="963"/>
    </location>
</feature>
<keyword evidence="6" id="KW-0206">Cytoskeleton</keyword>
<protein>
    <recommendedName>
        <fullName evidence="10">Cilia- and flagella-associated protein 74</fullName>
    </recommendedName>
</protein>
<gene>
    <name evidence="14" type="primary">CFAP74</name>
</gene>
<evidence type="ECO:0000256" key="8">
    <source>
        <dbReference type="ARBA" id="ARBA00053123"/>
    </source>
</evidence>
<evidence type="ECO:0000256" key="7">
    <source>
        <dbReference type="ARBA" id="ARBA00023273"/>
    </source>
</evidence>
<dbReference type="PANTHER" id="PTHR22538">
    <property type="entry name" value="CILIA- AND FLAGELLA-ASSOCIATED PROTEIN 74"/>
    <property type="match status" value="1"/>
</dbReference>
<keyword evidence="4" id="KW-0175">Coiled coil</keyword>
<keyword evidence="3" id="KW-0282">Flagellum</keyword>
<evidence type="ECO:0000256" key="4">
    <source>
        <dbReference type="ARBA" id="ARBA00023054"/>
    </source>
</evidence>
<reference evidence="14" key="2">
    <citation type="submission" date="2025-08" db="UniProtKB">
        <authorList>
            <consortium name="Ensembl"/>
        </authorList>
    </citation>
    <scope>IDENTIFICATION</scope>
</reference>
<reference evidence="14" key="3">
    <citation type="submission" date="2025-09" db="UniProtKB">
        <authorList>
            <consortium name="Ensembl"/>
        </authorList>
    </citation>
    <scope>IDENTIFICATION</scope>
</reference>